<dbReference type="AlphaFoldDB" id="A0A1T5BKM5"/>
<proteinExistence type="predicted"/>
<dbReference type="Proteomes" id="UP000190897">
    <property type="component" value="Unassembled WGS sequence"/>
</dbReference>
<protein>
    <submittedName>
        <fullName evidence="1">Uncharacterized protein</fullName>
    </submittedName>
</protein>
<dbReference type="EMBL" id="FUZA01000001">
    <property type="protein sequence ID" value="SKB47852.1"/>
    <property type="molecule type" value="Genomic_DNA"/>
</dbReference>
<gene>
    <name evidence="1" type="ORF">SAMN05660293_00428</name>
</gene>
<keyword evidence="2" id="KW-1185">Reference proteome</keyword>
<organism evidence="1 2">
    <name type="scientific">Dyadobacter psychrophilus</name>
    <dbReference type="NCBI Taxonomy" id="651661"/>
    <lineage>
        <taxon>Bacteria</taxon>
        <taxon>Pseudomonadati</taxon>
        <taxon>Bacteroidota</taxon>
        <taxon>Cytophagia</taxon>
        <taxon>Cytophagales</taxon>
        <taxon>Spirosomataceae</taxon>
        <taxon>Dyadobacter</taxon>
    </lineage>
</organism>
<evidence type="ECO:0000313" key="2">
    <source>
        <dbReference type="Proteomes" id="UP000190897"/>
    </source>
</evidence>
<evidence type="ECO:0000313" key="1">
    <source>
        <dbReference type="EMBL" id="SKB47852.1"/>
    </source>
</evidence>
<sequence length="52" mass="6445">MSYKNRFFYRSHYRTNPVQYRTTYVMFVFGRILIYKHLKADPLTGKIFFQSI</sequence>
<reference evidence="2" key="1">
    <citation type="submission" date="2017-02" db="EMBL/GenBank/DDBJ databases">
        <authorList>
            <person name="Varghese N."/>
            <person name="Submissions S."/>
        </authorList>
    </citation>
    <scope>NUCLEOTIDE SEQUENCE [LARGE SCALE GENOMIC DNA]</scope>
    <source>
        <strain evidence="2">DSM 22270</strain>
    </source>
</reference>
<name>A0A1T5BKM5_9BACT</name>
<dbReference type="STRING" id="651661.SAMN05660293_00428"/>
<accession>A0A1T5BKM5</accession>